<protein>
    <submittedName>
        <fullName evidence="2">Putative transposase</fullName>
    </submittedName>
</protein>
<dbReference type="Gene3D" id="3.30.420.10">
    <property type="entry name" value="Ribonuclease H-like superfamily/Ribonuclease H"/>
    <property type="match status" value="1"/>
</dbReference>
<dbReference type="InterPro" id="IPR048020">
    <property type="entry name" value="Transpos_IS3"/>
</dbReference>
<feature type="domain" description="Integrase catalytic" evidence="1">
    <location>
        <begin position="130"/>
        <end position="291"/>
    </location>
</feature>
<dbReference type="InterPro" id="IPR012337">
    <property type="entry name" value="RNaseH-like_sf"/>
</dbReference>
<keyword evidence="3" id="KW-1185">Reference proteome</keyword>
<evidence type="ECO:0000313" key="2">
    <source>
        <dbReference type="EMBL" id="BAK35100.1"/>
    </source>
</evidence>
<name>F5XDS7_MICPN</name>
<dbReference type="NCBIfam" id="NF033516">
    <property type="entry name" value="transpos_IS3"/>
    <property type="match status" value="1"/>
</dbReference>
<dbReference type="KEGG" id="mph:MLP_20860"/>
<dbReference type="PROSITE" id="PS50994">
    <property type="entry name" value="INTEGRASE"/>
    <property type="match status" value="1"/>
</dbReference>
<reference evidence="2 3" key="1">
    <citation type="submission" date="2011-05" db="EMBL/GenBank/DDBJ databases">
        <title>Whole genome sequence of Microlunatus phosphovorus NM-1.</title>
        <authorList>
            <person name="Hosoyama A."/>
            <person name="Sasaki K."/>
            <person name="Harada T."/>
            <person name="Igarashi R."/>
            <person name="Kawakoshi A."/>
            <person name="Sasagawa M."/>
            <person name="Fukada J."/>
            <person name="Nakamura S."/>
            <person name="Katano Y."/>
            <person name="Hanada S."/>
            <person name="Kamagata Y."/>
            <person name="Nakamura N."/>
            <person name="Yamazaki S."/>
            <person name="Fujita N."/>
        </authorList>
    </citation>
    <scope>NUCLEOTIDE SEQUENCE [LARGE SCALE GENOMIC DNA]</scope>
    <source>
        <strain evidence="3">ATCC 700054 / DSM 10555 / JCM 9379 / NBRC 101784 / NCIMB 13414 / VKM Ac-1990 / NM-1</strain>
    </source>
</reference>
<gene>
    <name evidence="2" type="ordered locus">MLP_20860</name>
</gene>
<dbReference type="HOGENOM" id="CLU_043663_0_0_11"/>
<organism evidence="2 3">
    <name type="scientific">Microlunatus phosphovorus (strain ATCC 700054 / DSM 10555 / JCM 9379 / NBRC 101784 / NCIMB 13414 / VKM Ac-1990 / NM-1)</name>
    <dbReference type="NCBI Taxonomy" id="1032480"/>
    <lineage>
        <taxon>Bacteria</taxon>
        <taxon>Bacillati</taxon>
        <taxon>Actinomycetota</taxon>
        <taxon>Actinomycetes</taxon>
        <taxon>Propionibacteriales</taxon>
        <taxon>Propionibacteriaceae</taxon>
        <taxon>Microlunatus</taxon>
    </lineage>
</organism>
<evidence type="ECO:0000313" key="3">
    <source>
        <dbReference type="Proteomes" id="UP000007947"/>
    </source>
</evidence>
<dbReference type="Proteomes" id="UP000007947">
    <property type="component" value="Chromosome"/>
</dbReference>
<dbReference type="SUPFAM" id="SSF53098">
    <property type="entry name" value="Ribonuclease H-like"/>
    <property type="match status" value="1"/>
</dbReference>
<dbReference type="Pfam" id="PF00665">
    <property type="entry name" value="rve"/>
    <property type="match status" value="1"/>
</dbReference>
<proteinExistence type="predicted"/>
<dbReference type="AlphaFoldDB" id="F5XDS7"/>
<dbReference type="GO" id="GO:0003676">
    <property type="term" value="F:nucleic acid binding"/>
    <property type="evidence" value="ECO:0007669"/>
    <property type="project" value="InterPro"/>
</dbReference>
<dbReference type="PANTHER" id="PTHR46889">
    <property type="entry name" value="TRANSPOSASE INSF FOR INSERTION SEQUENCE IS3B-RELATED"/>
    <property type="match status" value="1"/>
</dbReference>
<dbReference type="STRING" id="1032480.MLP_20860"/>
<dbReference type="GO" id="GO:0015074">
    <property type="term" value="P:DNA integration"/>
    <property type="evidence" value="ECO:0007669"/>
    <property type="project" value="InterPro"/>
</dbReference>
<dbReference type="eggNOG" id="COG2801">
    <property type="taxonomic scope" value="Bacteria"/>
</dbReference>
<dbReference type="InterPro" id="IPR001584">
    <property type="entry name" value="Integrase_cat-core"/>
</dbReference>
<dbReference type="InterPro" id="IPR036397">
    <property type="entry name" value="RNaseH_sf"/>
</dbReference>
<accession>F5XDS7</accession>
<dbReference type="EMBL" id="AP012204">
    <property type="protein sequence ID" value="BAK35100.1"/>
    <property type="molecule type" value="Genomic_DNA"/>
</dbReference>
<dbReference type="InterPro" id="IPR050900">
    <property type="entry name" value="Transposase_IS3/IS150/IS904"/>
</dbReference>
<dbReference type="PANTHER" id="PTHR46889:SF5">
    <property type="entry name" value="INTEGRASE PROTEIN"/>
    <property type="match status" value="1"/>
</dbReference>
<sequence length="336" mass="38354">MMTVTIDALTTTAAVTVSRACALLGMARSTYYRLSRGYRHYQPVTDPIRQADRVQPAALSQAEREQIITVLDQPEYADLSVVQTYWRAFDTGLLACSQRTFYRVAATLQLTGDRRRTRHGGSSRKAPAVAASRPDQLWSWDATELKGPGQQRYKLMLVLDVYSRYPIGWKIETTESYPHAIALFTTAIGQHHVPEVVHADNGSVMRSHELIDTLHDHGILTSHSRPRISNDNPFSESMFKTIKYDLNCPDRFDDIDHARTWTAAFLHRYATEHRHSGLGYYTPTAVYHHTATTDQDRRQAHLDQYWRHHPERFHHHPQATTITPTGINTHLLSQTG</sequence>
<evidence type="ECO:0000259" key="1">
    <source>
        <dbReference type="PROSITE" id="PS50994"/>
    </source>
</evidence>